<dbReference type="RefSeq" id="WP_105037483.1">
    <property type="nucleotide sequence ID" value="NZ_PPSL01000001.1"/>
</dbReference>
<evidence type="ECO:0000256" key="1">
    <source>
        <dbReference type="SAM" id="SignalP"/>
    </source>
</evidence>
<keyword evidence="1" id="KW-0732">Signal</keyword>
<sequence length="171" mass="19069">MFIKKALLGAALSLLAFTNTYAQKTDFCDAVSAILKDGPNEFKNIRHPDAERSGGNGLVYKSNINVPGSIISRFVASMGLFYEGALKQAPTTDLIKPEYDRIIAELNSCLVPKGYVMRSVPNYIKGLESFKKIMFMPDFKATSPPVGHITLEVDYNKDSKQYTLILYIFQK</sequence>
<gene>
    <name evidence="2" type="ORF">CJD36_002310</name>
</gene>
<dbReference type="OrthoDB" id="657257at2"/>
<dbReference type="Proteomes" id="UP000239872">
    <property type="component" value="Unassembled WGS sequence"/>
</dbReference>
<organism evidence="2 3">
    <name type="scientific">Flavipsychrobacter stenotrophus</name>
    <dbReference type="NCBI Taxonomy" id="2077091"/>
    <lineage>
        <taxon>Bacteria</taxon>
        <taxon>Pseudomonadati</taxon>
        <taxon>Bacteroidota</taxon>
        <taxon>Chitinophagia</taxon>
        <taxon>Chitinophagales</taxon>
        <taxon>Chitinophagaceae</taxon>
        <taxon>Flavipsychrobacter</taxon>
    </lineage>
</organism>
<feature type="chain" id="PRO_5015567174" evidence="1">
    <location>
        <begin position="23"/>
        <end position="171"/>
    </location>
</feature>
<accession>A0A2S7T082</accession>
<dbReference type="EMBL" id="PPSL01000001">
    <property type="protein sequence ID" value="PQJ12600.1"/>
    <property type="molecule type" value="Genomic_DNA"/>
</dbReference>
<protein>
    <submittedName>
        <fullName evidence="2">Uncharacterized protein</fullName>
    </submittedName>
</protein>
<proteinExistence type="predicted"/>
<dbReference type="AlphaFoldDB" id="A0A2S7T082"/>
<reference evidence="2 3" key="1">
    <citation type="submission" date="2018-01" db="EMBL/GenBank/DDBJ databases">
        <title>A novel member of the phylum Bacteroidetes isolated from glacier ice.</title>
        <authorList>
            <person name="Liu Q."/>
            <person name="Xin Y.-H."/>
        </authorList>
    </citation>
    <scope>NUCLEOTIDE SEQUENCE [LARGE SCALE GENOMIC DNA]</scope>
    <source>
        <strain evidence="2 3">RB1R16</strain>
    </source>
</reference>
<evidence type="ECO:0000313" key="2">
    <source>
        <dbReference type="EMBL" id="PQJ12600.1"/>
    </source>
</evidence>
<evidence type="ECO:0000313" key="3">
    <source>
        <dbReference type="Proteomes" id="UP000239872"/>
    </source>
</evidence>
<comment type="caution">
    <text evidence="2">The sequence shown here is derived from an EMBL/GenBank/DDBJ whole genome shotgun (WGS) entry which is preliminary data.</text>
</comment>
<feature type="signal peptide" evidence="1">
    <location>
        <begin position="1"/>
        <end position="22"/>
    </location>
</feature>
<keyword evidence="3" id="KW-1185">Reference proteome</keyword>
<name>A0A2S7T082_9BACT</name>